<dbReference type="Gene3D" id="3.20.20.70">
    <property type="entry name" value="Aldolase class I"/>
    <property type="match status" value="1"/>
</dbReference>
<dbReference type="PROSITE" id="PS51918">
    <property type="entry name" value="RADICAL_SAM"/>
    <property type="match status" value="1"/>
</dbReference>
<dbReference type="EMBL" id="JX684091">
    <property type="protein sequence ID" value="AGF93416.1"/>
    <property type="molecule type" value="Genomic_DNA"/>
</dbReference>
<name>M1P1Z5_9ZZZZ</name>
<sequence length="293" mass="33699">MTIIRKLKRKNAENLFREARKISTSKKLKFSYTNVISKKCLIDPVCKHCEWISDNYFNENSSEITPLEKFLDFSDKAERIGVDRIVVPSGWQGYNIPDYFYDYLQELLDVTEIDVWGAFGAVGEKVLEKLSDIGLSGYSCGLETTNEEVFSEVRPGDDMKARIETLRYAKEIDLKTSSSLVLGMGEKVEDRADTIRLMRDLRIDSAGVWPFCPSPYTEMEKWEHPNSYVFAKTLATLVTELEDTDIVGDTRPKNLKWSIRAGSNVFSIRDRDSIERIEQMRKNLIEKDSSRAN</sequence>
<dbReference type="InterPro" id="IPR013785">
    <property type="entry name" value="Aldolase_TIM"/>
</dbReference>
<dbReference type="GO" id="GO:0016740">
    <property type="term" value="F:transferase activity"/>
    <property type="evidence" value="ECO:0007669"/>
    <property type="project" value="TreeGrafter"/>
</dbReference>
<evidence type="ECO:0000256" key="1">
    <source>
        <dbReference type="ARBA" id="ARBA00022691"/>
    </source>
</evidence>
<dbReference type="AlphaFoldDB" id="M1P1Z5"/>
<gene>
    <name evidence="6" type="ORF">FLSS-25_0017</name>
</gene>
<dbReference type="InterPro" id="IPR058240">
    <property type="entry name" value="rSAM_sf"/>
</dbReference>
<reference evidence="6" key="1">
    <citation type="journal article" date="2013" name="Syst. Appl. Microbiol.">
        <title>New insights into the archaeal diversity of a hypersaline microbial mat obtained by a metagenomic approach.</title>
        <authorList>
            <person name="Lopez-Lopez A."/>
            <person name="Richter M."/>
            <person name="Pena A."/>
            <person name="Tamames J."/>
            <person name="Rossello-Mora R."/>
        </authorList>
    </citation>
    <scope>NUCLEOTIDE SEQUENCE</scope>
</reference>
<accession>M1P1Z5</accession>
<dbReference type="PANTHER" id="PTHR43726:SF1">
    <property type="entry name" value="BIOTIN SYNTHASE"/>
    <property type="match status" value="1"/>
</dbReference>
<dbReference type="InterPro" id="IPR006638">
    <property type="entry name" value="Elp3/MiaA/NifB-like_rSAM"/>
</dbReference>
<keyword evidence="2" id="KW-0479">Metal-binding</keyword>
<proteinExistence type="predicted"/>
<dbReference type="GO" id="GO:0046872">
    <property type="term" value="F:metal ion binding"/>
    <property type="evidence" value="ECO:0007669"/>
    <property type="project" value="UniProtKB-KW"/>
</dbReference>
<dbReference type="Pfam" id="PF04055">
    <property type="entry name" value="Radical_SAM"/>
    <property type="match status" value="1"/>
</dbReference>
<evidence type="ECO:0000259" key="5">
    <source>
        <dbReference type="PROSITE" id="PS51918"/>
    </source>
</evidence>
<dbReference type="InterPro" id="IPR034422">
    <property type="entry name" value="HydE/PylB-like"/>
</dbReference>
<evidence type="ECO:0000256" key="2">
    <source>
        <dbReference type="ARBA" id="ARBA00022723"/>
    </source>
</evidence>
<dbReference type="GO" id="GO:0051536">
    <property type="term" value="F:iron-sulfur cluster binding"/>
    <property type="evidence" value="ECO:0007669"/>
    <property type="project" value="UniProtKB-KW"/>
</dbReference>
<feature type="domain" description="Radical SAM core" evidence="5">
    <location>
        <begin position="20"/>
        <end position="249"/>
    </location>
</feature>
<evidence type="ECO:0000256" key="4">
    <source>
        <dbReference type="ARBA" id="ARBA00023014"/>
    </source>
</evidence>
<organism evidence="6">
    <name type="scientific">uncultured organism</name>
    <dbReference type="NCBI Taxonomy" id="155900"/>
    <lineage>
        <taxon>unclassified sequences</taxon>
        <taxon>environmental samples</taxon>
    </lineage>
</organism>
<keyword evidence="4" id="KW-0411">Iron-sulfur</keyword>
<keyword evidence="1" id="KW-0949">S-adenosyl-L-methionine</keyword>
<evidence type="ECO:0000256" key="3">
    <source>
        <dbReference type="ARBA" id="ARBA00023004"/>
    </source>
</evidence>
<dbReference type="InterPro" id="IPR007197">
    <property type="entry name" value="rSAM"/>
</dbReference>
<evidence type="ECO:0000313" key="6">
    <source>
        <dbReference type="EMBL" id="AGF93416.1"/>
    </source>
</evidence>
<dbReference type="SUPFAM" id="SSF102114">
    <property type="entry name" value="Radical SAM enzymes"/>
    <property type="match status" value="1"/>
</dbReference>
<dbReference type="SMART" id="SM00729">
    <property type="entry name" value="Elp3"/>
    <property type="match status" value="1"/>
</dbReference>
<dbReference type="PANTHER" id="PTHR43726">
    <property type="entry name" value="3-METHYLORNITHINE SYNTHASE"/>
    <property type="match status" value="1"/>
</dbReference>
<keyword evidence="3" id="KW-0408">Iron</keyword>
<protein>
    <submittedName>
        <fullName evidence="6">Radical SAM domain-containing protein</fullName>
    </submittedName>
</protein>